<dbReference type="EMBL" id="JAAGOH010000017">
    <property type="protein sequence ID" value="NDY92381.1"/>
    <property type="molecule type" value="Genomic_DNA"/>
</dbReference>
<dbReference type="Pfam" id="PF10023">
    <property type="entry name" value="Aminopep"/>
    <property type="match status" value="1"/>
</dbReference>
<keyword evidence="1" id="KW-0812">Transmembrane</keyword>
<keyword evidence="1" id="KW-0472">Membrane</keyword>
<sequence>MAPRELPPAWRAWRGGPGRRWGLAVGGAVLAVGLAVLASGCSTVAYLGQSVGGHLSLMAAARPVPEVLADARSDDTLKAQLALSQRLRDFAVSALQLPDNGSYRRYAALDRPAAVWNVAATSELSLKLHTWCFPVTGCIGYRGYYALADAEAEAAGLRAQGLEVTVYPVPAYSTLGKLEWLGGDPLLSTFIRWPEHELARLIFHELAHQVAYAQDDTAFNESFATAVEQLGISAWIDHRQEAGLAARFAQSQARRAAFTALTRGARARLQVLYASGLPAERLREAKAAEFARLQADYRVLRDGPWAGFAGYDAYFARVNNATLALQGAYLDQVDRFIACHRELGGDWSAFYDRVRQLARLPASARQAGLAACGHGPADPHAGA</sequence>
<dbReference type="AlphaFoldDB" id="A0A7C9TK07"/>
<dbReference type="Proteomes" id="UP000484255">
    <property type="component" value="Unassembled WGS sequence"/>
</dbReference>
<keyword evidence="1" id="KW-1133">Transmembrane helix</keyword>
<protein>
    <submittedName>
        <fullName evidence="2">Aminopeptidase</fullName>
    </submittedName>
</protein>
<reference evidence="2 3" key="1">
    <citation type="submission" date="2020-02" db="EMBL/GenBank/DDBJ databases">
        <title>Ideonella bacterium strain TBM-1.</title>
        <authorList>
            <person name="Chen W.-M."/>
        </authorList>
    </citation>
    <scope>NUCLEOTIDE SEQUENCE [LARGE SCALE GENOMIC DNA]</scope>
    <source>
        <strain evidence="2 3">TBM-1</strain>
    </source>
</reference>
<evidence type="ECO:0000313" key="2">
    <source>
        <dbReference type="EMBL" id="NDY92381.1"/>
    </source>
</evidence>
<dbReference type="InterPro" id="IPR014553">
    <property type="entry name" value="Aminopept"/>
</dbReference>
<organism evidence="2 3">
    <name type="scientific">Ideonella livida</name>
    <dbReference type="NCBI Taxonomy" id="2707176"/>
    <lineage>
        <taxon>Bacteria</taxon>
        <taxon>Pseudomonadati</taxon>
        <taxon>Pseudomonadota</taxon>
        <taxon>Betaproteobacteria</taxon>
        <taxon>Burkholderiales</taxon>
        <taxon>Sphaerotilaceae</taxon>
        <taxon>Ideonella</taxon>
    </lineage>
</organism>
<comment type="caution">
    <text evidence="2">The sequence shown here is derived from an EMBL/GenBank/DDBJ whole genome shotgun (WGS) entry which is preliminary data.</text>
</comment>
<evidence type="ECO:0000256" key="1">
    <source>
        <dbReference type="SAM" id="Phobius"/>
    </source>
</evidence>
<gene>
    <name evidence="2" type="ORF">G3A44_14420</name>
</gene>
<keyword evidence="2" id="KW-0378">Hydrolase</keyword>
<dbReference type="RefSeq" id="WP_163458232.1">
    <property type="nucleotide sequence ID" value="NZ_JAAGOH010000017.1"/>
</dbReference>
<feature type="transmembrane region" description="Helical" evidence="1">
    <location>
        <begin position="21"/>
        <end position="48"/>
    </location>
</feature>
<evidence type="ECO:0000313" key="3">
    <source>
        <dbReference type="Proteomes" id="UP000484255"/>
    </source>
</evidence>
<dbReference type="PIRSF" id="PIRSF029285">
    <property type="entry name" value="Aminopept"/>
    <property type="match status" value="1"/>
</dbReference>
<dbReference type="GO" id="GO:0004177">
    <property type="term" value="F:aminopeptidase activity"/>
    <property type="evidence" value="ECO:0007669"/>
    <property type="project" value="UniProtKB-KW"/>
</dbReference>
<keyword evidence="2" id="KW-0031">Aminopeptidase</keyword>
<proteinExistence type="predicted"/>
<accession>A0A7C9TK07</accession>
<name>A0A7C9TK07_9BURK</name>
<keyword evidence="3" id="KW-1185">Reference proteome</keyword>
<keyword evidence="2" id="KW-0645">Protease</keyword>